<comment type="caution">
    <text evidence="1">The sequence shown here is derived from an EMBL/GenBank/DDBJ whole genome shotgun (WGS) entry which is preliminary data.</text>
</comment>
<protein>
    <submittedName>
        <fullName evidence="1">Agmatine deiminase family protein</fullName>
    </submittedName>
</protein>
<evidence type="ECO:0000313" key="1">
    <source>
        <dbReference type="EMBL" id="MBK1869290.1"/>
    </source>
</evidence>
<name>A0ACC5RA05_9HYPH</name>
<organism evidence="1 2">
    <name type="scientific">Taklimakanibacter albus</name>
    <dbReference type="NCBI Taxonomy" id="2800327"/>
    <lineage>
        <taxon>Bacteria</taxon>
        <taxon>Pseudomonadati</taxon>
        <taxon>Pseudomonadota</taxon>
        <taxon>Alphaproteobacteria</taxon>
        <taxon>Hyphomicrobiales</taxon>
        <taxon>Aestuariivirgaceae</taxon>
        <taxon>Taklimakanibacter</taxon>
    </lineage>
</organism>
<sequence>MNVAHVNSSYRKPAEFAPHTQSWMIWPHRNDLYGGRLADVQREFIDVVRAISQFEPVTVVAHPDHEAVARKRLKDLATVTALPVDDFWMRDCGPSFILGSDGSLAGVSWQFNAWGEKHSPWDQDDALARRVTAQASGRTFESWLCCEGGSFALDGEGTLIITETSILNPNRNPGVNKALAEAELKAMLGVEKVIWLPGDPMDIETDGHIDGLCAFVRPGALLFSSNPDPSDPHSRILIENLNCLRKETDARGRSFEILPLEEAVEAGAQSSSEVFCSSYINFYLVNGGVIVPGYGTPSDAAAARTIAAAFPGRKTVQVQVHAIAAGGGAIHCITQEQPAPLSTHA</sequence>
<keyword evidence="2" id="KW-1185">Reference proteome</keyword>
<dbReference type="EMBL" id="JAENHL010000008">
    <property type="protein sequence ID" value="MBK1869290.1"/>
    <property type="molecule type" value="Genomic_DNA"/>
</dbReference>
<dbReference type="Proteomes" id="UP000616151">
    <property type="component" value="Unassembled WGS sequence"/>
</dbReference>
<reference evidence="1" key="1">
    <citation type="submission" date="2021-01" db="EMBL/GenBank/DDBJ databases">
        <authorList>
            <person name="Sun Q."/>
        </authorList>
    </citation>
    <scope>NUCLEOTIDE SEQUENCE</scope>
    <source>
        <strain evidence="1">YIM B02566</strain>
    </source>
</reference>
<accession>A0ACC5RA05</accession>
<evidence type="ECO:0000313" key="2">
    <source>
        <dbReference type="Proteomes" id="UP000616151"/>
    </source>
</evidence>
<proteinExistence type="predicted"/>
<gene>
    <name evidence="1" type="ORF">JHL16_23215</name>
</gene>